<gene>
    <name evidence="3" type="ORF">NDI79_08495</name>
</gene>
<keyword evidence="1" id="KW-0597">Phosphoprotein</keyword>
<dbReference type="Pfam" id="PF18545">
    <property type="entry name" value="HalOD1"/>
    <property type="match status" value="1"/>
</dbReference>
<dbReference type="Gene3D" id="3.40.50.2300">
    <property type="match status" value="1"/>
</dbReference>
<dbReference type="Pfam" id="PF00072">
    <property type="entry name" value="Response_reg"/>
    <property type="match status" value="1"/>
</dbReference>
<dbReference type="CDD" id="cd00156">
    <property type="entry name" value="REC"/>
    <property type="match status" value="1"/>
</dbReference>
<feature type="domain" description="Response regulatory" evidence="2">
    <location>
        <begin position="6"/>
        <end position="122"/>
    </location>
</feature>
<dbReference type="EMBL" id="JAMQOQ010000002">
    <property type="protein sequence ID" value="MDS0294208.1"/>
    <property type="molecule type" value="Genomic_DNA"/>
</dbReference>
<organism evidence="3 4">
    <name type="scientific">Halogeometricum luteum</name>
    <dbReference type="NCBI Taxonomy" id="2950537"/>
    <lineage>
        <taxon>Archaea</taxon>
        <taxon>Methanobacteriati</taxon>
        <taxon>Methanobacteriota</taxon>
        <taxon>Stenosarchaea group</taxon>
        <taxon>Halobacteria</taxon>
        <taxon>Halobacteriales</taxon>
        <taxon>Haloferacaceae</taxon>
        <taxon>Halogeometricum</taxon>
    </lineage>
</organism>
<dbReference type="SUPFAM" id="SSF52172">
    <property type="entry name" value="CheY-like"/>
    <property type="match status" value="1"/>
</dbReference>
<comment type="caution">
    <text evidence="3">The sequence shown here is derived from an EMBL/GenBank/DDBJ whole genome shotgun (WGS) entry which is preliminary data.</text>
</comment>
<dbReference type="InterPro" id="IPR040624">
    <property type="entry name" value="HalOD1"/>
</dbReference>
<evidence type="ECO:0000313" key="3">
    <source>
        <dbReference type="EMBL" id="MDS0294208.1"/>
    </source>
</evidence>
<feature type="modified residue" description="4-aspartylphosphate" evidence="1">
    <location>
        <position position="58"/>
    </location>
</feature>
<dbReference type="PROSITE" id="PS50110">
    <property type="entry name" value="RESPONSE_REGULATORY"/>
    <property type="match status" value="1"/>
</dbReference>
<keyword evidence="4" id="KW-1185">Reference proteome</keyword>
<protein>
    <submittedName>
        <fullName evidence="3">Response regulator</fullName>
    </submittedName>
</protein>
<dbReference type="InterPro" id="IPR011006">
    <property type="entry name" value="CheY-like_superfamily"/>
</dbReference>
<dbReference type="SMART" id="SM00448">
    <property type="entry name" value="REC"/>
    <property type="match status" value="1"/>
</dbReference>
<name>A0ABU2G1N8_9EURY</name>
<reference evidence="3 4" key="1">
    <citation type="submission" date="2022-06" db="EMBL/GenBank/DDBJ databases">
        <title>Halogeometricum sp. a new haloarchaeum isolate from saline soil.</title>
        <authorList>
            <person name="Strakova D."/>
            <person name="Galisteo C."/>
            <person name="Sanchez-Porro C."/>
            <person name="Ventosa A."/>
        </authorList>
    </citation>
    <scope>NUCLEOTIDE SEQUENCE [LARGE SCALE GENOMIC DNA]</scope>
    <source>
        <strain evidence="4">S3BR25-2</strain>
    </source>
</reference>
<sequence length="253" mass="27516">MSPARTVLHVDDDPDMLELSALSFRRAHGDEVEILTASDAEEGLTLLDSHAVDCIISDSLCLADDTAFIVAARRRNDHVPIIFYTAKEWDAVALDALEADVSEYVRKADADGIGAVVERARTLAGTESLPAVTEAQLFEGRPCDTVEEAVGTFPAEIEGGPWTIVGVHDWDVDDELGTTIAQVLEAHTGVDALESEPLFSSLDTDALQTMLEPRGDGVPRYDIYVRFPYGRYEVSVSSDGFVAVRKLPETGYE</sequence>
<dbReference type="RefSeq" id="WP_310928051.1">
    <property type="nucleotide sequence ID" value="NZ_JAMQOQ010000002.1"/>
</dbReference>
<accession>A0ABU2G1N8</accession>
<evidence type="ECO:0000256" key="1">
    <source>
        <dbReference type="PROSITE-ProRule" id="PRU00169"/>
    </source>
</evidence>
<proteinExistence type="predicted"/>
<dbReference type="InterPro" id="IPR001789">
    <property type="entry name" value="Sig_transdc_resp-reg_receiver"/>
</dbReference>
<evidence type="ECO:0000313" key="4">
    <source>
        <dbReference type="Proteomes" id="UP001254813"/>
    </source>
</evidence>
<evidence type="ECO:0000259" key="2">
    <source>
        <dbReference type="PROSITE" id="PS50110"/>
    </source>
</evidence>
<dbReference type="Proteomes" id="UP001254813">
    <property type="component" value="Unassembled WGS sequence"/>
</dbReference>